<evidence type="ECO:0000313" key="10">
    <source>
        <dbReference type="EMBL" id="WRP14956.1"/>
    </source>
</evidence>
<dbReference type="InterPro" id="IPR011014">
    <property type="entry name" value="MscS_channel_TM-2"/>
</dbReference>
<dbReference type="PANTHER" id="PTHR30460">
    <property type="entry name" value="MODERATE CONDUCTANCE MECHANOSENSITIVE CHANNEL YBIO"/>
    <property type="match status" value="1"/>
</dbReference>
<feature type="domain" description="Mechanosensitive ion channel MscS" evidence="8">
    <location>
        <begin position="114"/>
        <end position="177"/>
    </location>
</feature>
<sequence length="308" mass="32440">METTASTWLQQPGAWLDVLGQVLWRVALAVVIAAGAKIASDLAIRLFDRLGARPLRSRQREVLGPLFRGFIRYAIYTLAALLILNKSLGLSTASLITATGILGLAVSFGLQGFVRDVVTGISLLMEDALAPGDLVEIAGQTGVVEEIGLRSTRLRDAQGELRVIPNGNIGPVVNYSRRRVAAITFFTPAGGGAAASGEATAGGGEATPGGREPAELVRALEEALRGLLEELWRARALAARLVGVQWAPLTGAGLALVTLRVSLEDLHQRVLVEPVLLPAVRSVLARLGLEAHEGRLTVRFEGDGAANG</sequence>
<evidence type="ECO:0000256" key="7">
    <source>
        <dbReference type="SAM" id="Phobius"/>
    </source>
</evidence>
<dbReference type="Pfam" id="PF21088">
    <property type="entry name" value="MS_channel_1st"/>
    <property type="match status" value="1"/>
</dbReference>
<evidence type="ECO:0000256" key="1">
    <source>
        <dbReference type="ARBA" id="ARBA00004651"/>
    </source>
</evidence>
<dbReference type="InterPro" id="IPR006685">
    <property type="entry name" value="MscS_channel_2nd"/>
</dbReference>
<dbReference type="InterPro" id="IPR049142">
    <property type="entry name" value="MS_channel_1st"/>
</dbReference>
<evidence type="ECO:0000256" key="6">
    <source>
        <dbReference type="ARBA" id="ARBA00023136"/>
    </source>
</evidence>
<dbReference type="Pfam" id="PF00924">
    <property type="entry name" value="MS_channel_2nd"/>
    <property type="match status" value="1"/>
</dbReference>
<keyword evidence="5 7" id="KW-1133">Transmembrane helix</keyword>
<reference evidence="11" key="1">
    <citation type="submission" date="2023-12" db="EMBL/GenBank/DDBJ databases">
        <title>Novel isolates from deep terrestrial aquifers shed light on the physiology and ecology of the class Limnochordia.</title>
        <authorList>
            <person name="Karnachuk O.V."/>
            <person name="Lukina A.P."/>
            <person name="Avakyan M.R."/>
            <person name="Kadnikov V."/>
            <person name="Begmatov S."/>
            <person name="Beletsky A.V."/>
            <person name="Mardanov A.V."/>
            <person name="Ravin N.V."/>
        </authorList>
    </citation>
    <scope>NUCLEOTIDE SEQUENCE [LARGE SCALE GENOMIC DNA]</scope>
    <source>
        <strain evidence="11">LN</strain>
    </source>
</reference>
<dbReference type="InterPro" id="IPR023408">
    <property type="entry name" value="MscS_beta-dom_sf"/>
</dbReference>
<evidence type="ECO:0000256" key="2">
    <source>
        <dbReference type="ARBA" id="ARBA00008017"/>
    </source>
</evidence>
<keyword evidence="4 7" id="KW-0812">Transmembrane</keyword>
<protein>
    <submittedName>
        <fullName evidence="10">Mechanosensitive ion channel domain-containing protein</fullName>
    </submittedName>
</protein>
<dbReference type="InterPro" id="IPR010920">
    <property type="entry name" value="LSM_dom_sf"/>
</dbReference>
<evidence type="ECO:0000259" key="8">
    <source>
        <dbReference type="Pfam" id="PF00924"/>
    </source>
</evidence>
<dbReference type="PANTHER" id="PTHR30460:SF0">
    <property type="entry name" value="MODERATE CONDUCTANCE MECHANOSENSITIVE CHANNEL YBIO"/>
    <property type="match status" value="1"/>
</dbReference>
<evidence type="ECO:0000256" key="4">
    <source>
        <dbReference type="ARBA" id="ARBA00022692"/>
    </source>
</evidence>
<accession>A0ABZ1BR71</accession>
<dbReference type="SUPFAM" id="SSF50182">
    <property type="entry name" value="Sm-like ribonucleoproteins"/>
    <property type="match status" value="1"/>
</dbReference>
<proteinExistence type="inferred from homology"/>
<dbReference type="InterPro" id="IPR045276">
    <property type="entry name" value="YbiO_bact"/>
</dbReference>
<feature type="domain" description="Mechanosensitive ion channel transmembrane helices 2/3" evidence="9">
    <location>
        <begin position="70"/>
        <end position="111"/>
    </location>
</feature>
<dbReference type="Gene3D" id="1.10.287.1260">
    <property type="match status" value="1"/>
</dbReference>
<keyword evidence="11" id="KW-1185">Reference proteome</keyword>
<dbReference type="Gene3D" id="2.30.30.60">
    <property type="match status" value="1"/>
</dbReference>
<dbReference type="SUPFAM" id="SSF82861">
    <property type="entry name" value="Mechanosensitive channel protein MscS (YggB), transmembrane region"/>
    <property type="match status" value="1"/>
</dbReference>
<keyword evidence="3" id="KW-1003">Cell membrane</keyword>
<gene>
    <name evidence="10" type="ORF">VLY81_01925</name>
</gene>
<name>A0ABZ1BR71_9FIRM</name>
<evidence type="ECO:0000256" key="5">
    <source>
        <dbReference type="ARBA" id="ARBA00022989"/>
    </source>
</evidence>
<dbReference type="RefSeq" id="WP_324669345.1">
    <property type="nucleotide sequence ID" value="NZ_CP141614.1"/>
</dbReference>
<dbReference type="EMBL" id="CP141614">
    <property type="protein sequence ID" value="WRP14956.1"/>
    <property type="molecule type" value="Genomic_DNA"/>
</dbReference>
<feature type="transmembrane region" description="Helical" evidence="7">
    <location>
        <begin position="90"/>
        <end position="110"/>
    </location>
</feature>
<keyword evidence="6 7" id="KW-0472">Membrane</keyword>
<evidence type="ECO:0000256" key="3">
    <source>
        <dbReference type="ARBA" id="ARBA00022475"/>
    </source>
</evidence>
<organism evidence="10 11">
    <name type="scientific">Geochorda subterranea</name>
    <dbReference type="NCBI Taxonomy" id="3109564"/>
    <lineage>
        <taxon>Bacteria</taxon>
        <taxon>Bacillati</taxon>
        <taxon>Bacillota</taxon>
        <taxon>Limnochordia</taxon>
        <taxon>Limnochordales</taxon>
        <taxon>Geochordaceae</taxon>
        <taxon>Geochorda</taxon>
    </lineage>
</organism>
<comment type="subcellular location">
    <subcellularLocation>
        <location evidence="1">Cell membrane</location>
        <topology evidence="1">Multi-pass membrane protein</topology>
    </subcellularLocation>
</comment>
<comment type="similarity">
    <text evidence="2">Belongs to the MscS (TC 1.A.23) family.</text>
</comment>
<evidence type="ECO:0000259" key="9">
    <source>
        <dbReference type="Pfam" id="PF21088"/>
    </source>
</evidence>
<dbReference type="Proteomes" id="UP001333102">
    <property type="component" value="Chromosome"/>
</dbReference>
<feature type="transmembrane region" description="Helical" evidence="7">
    <location>
        <begin position="22"/>
        <end position="44"/>
    </location>
</feature>
<feature type="transmembrane region" description="Helical" evidence="7">
    <location>
        <begin position="65"/>
        <end position="84"/>
    </location>
</feature>
<evidence type="ECO:0000313" key="11">
    <source>
        <dbReference type="Proteomes" id="UP001333102"/>
    </source>
</evidence>